<dbReference type="PANTHER" id="PTHR47572">
    <property type="entry name" value="LIPOPROTEIN-RELATED"/>
    <property type="match status" value="1"/>
</dbReference>
<dbReference type="PANTHER" id="PTHR47572:SF4">
    <property type="entry name" value="LACTONASE DRP35"/>
    <property type="match status" value="1"/>
</dbReference>
<dbReference type="PRINTS" id="PR01790">
    <property type="entry name" value="SMP30FAMILY"/>
</dbReference>
<keyword evidence="1" id="KW-0378">Hydrolase</keyword>
<accession>A0A383ADG5</accession>
<evidence type="ECO:0000313" key="3">
    <source>
        <dbReference type="EMBL" id="SVE05629.1"/>
    </source>
</evidence>
<proteinExistence type="predicted"/>
<dbReference type="EMBL" id="UINC01191146">
    <property type="protein sequence ID" value="SVE05629.1"/>
    <property type="molecule type" value="Genomic_DNA"/>
</dbReference>
<sequence>IPNDRMLCYSGVTDHVTLFRNPSSYSNGNTRDRQGRLITCEHYTRRVTRTEHDGSLTVLINRFEGKRLNAPNDVVVHSDGTVWFTDPDYGILSDYEGSLAEPELPNRVYRLDPLTGIATVVADDFVKPNGLCFSPDESRLYISDSGGSHHPNGPGHVRVFDVVDGQRLTGGDVFLDVAPGFVDGMRIDQDGNLWASVGWAGAGNDGVQCLAADGTVIGYIHLPKPCANLCFGGLRKNRLFMTAGQSLYALYV</sequence>
<feature type="non-terminal residue" evidence="3">
    <location>
        <position position="252"/>
    </location>
</feature>
<dbReference type="Gene3D" id="2.120.10.30">
    <property type="entry name" value="TolB, C-terminal domain"/>
    <property type="match status" value="1"/>
</dbReference>
<dbReference type="InterPro" id="IPR013658">
    <property type="entry name" value="SGL"/>
</dbReference>
<evidence type="ECO:0000256" key="1">
    <source>
        <dbReference type="ARBA" id="ARBA00022801"/>
    </source>
</evidence>
<feature type="non-terminal residue" evidence="3">
    <location>
        <position position="1"/>
    </location>
</feature>
<dbReference type="InterPro" id="IPR011042">
    <property type="entry name" value="6-blade_b-propeller_TolB-like"/>
</dbReference>
<dbReference type="Pfam" id="PF08450">
    <property type="entry name" value="SGL"/>
    <property type="match status" value="1"/>
</dbReference>
<gene>
    <name evidence="3" type="ORF">METZ01_LOCUS458483</name>
</gene>
<dbReference type="InterPro" id="IPR005511">
    <property type="entry name" value="SMP-30"/>
</dbReference>
<evidence type="ECO:0000259" key="2">
    <source>
        <dbReference type="Pfam" id="PF08450"/>
    </source>
</evidence>
<dbReference type="AlphaFoldDB" id="A0A383ADG5"/>
<feature type="domain" description="SMP-30/Gluconolactonase/LRE-like region" evidence="2">
    <location>
        <begin position="1"/>
        <end position="243"/>
    </location>
</feature>
<dbReference type="InterPro" id="IPR051262">
    <property type="entry name" value="SMP-30/CGR1_Lactonase"/>
</dbReference>
<name>A0A383ADG5_9ZZZZ</name>
<protein>
    <recommendedName>
        <fullName evidence="2">SMP-30/Gluconolactonase/LRE-like region domain-containing protein</fullName>
    </recommendedName>
</protein>
<dbReference type="GO" id="GO:0016787">
    <property type="term" value="F:hydrolase activity"/>
    <property type="evidence" value="ECO:0007669"/>
    <property type="project" value="UniProtKB-KW"/>
</dbReference>
<organism evidence="3">
    <name type="scientific">marine metagenome</name>
    <dbReference type="NCBI Taxonomy" id="408172"/>
    <lineage>
        <taxon>unclassified sequences</taxon>
        <taxon>metagenomes</taxon>
        <taxon>ecological metagenomes</taxon>
    </lineage>
</organism>
<reference evidence="3" key="1">
    <citation type="submission" date="2018-05" db="EMBL/GenBank/DDBJ databases">
        <authorList>
            <person name="Lanie J.A."/>
            <person name="Ng W.-L."/>
            <person name="Kazmierczak K.M."/>
            <person name="Andrzejewski T.M."/>
            <person name="Davidsen T.M."/>
            <person name="Wayne K.J."/>
            <person name="Tettelin H."/>
            <person name="Glass J.I."/>
            <person name="Rusch D."/>
            <person name="Podicherti R."/>
            <person name="Tsui H.-C.T."/>
            <person name="Winkler M.E."/>
        </authorList>
    </citation>
    <scope>NUCLEOTIDE SEQUENCE</scope>
</reference>
<dbReference type="SUPFAM" id="SSF63829">
    <property type="entry name" value="Calcium-dependent phosphotriesterase"/>
    <property type="match status" value="1"/>
</dbReference>